<proteinExistence type="predicted"/>
<dbReference type="EMBL" id="LYND01000133">
    <property type="protein sequence ID" value="ODA08242.1"/>
    <property type="molecule type" value="Genomic_DNA"/>
</dbReference>
<dbReference type="InterPro" id="IPR037135">
    <property type="entry name" value="DUF1653-like_dom_sf"/>
</dbReference>
<evidence type="ECO:0000259" key="1">
    <source>
        <dbReference type="Pfam" id="PF07866"/>
    </source>
</evidence>
<name>A0ABX2ZDI5_PAEPO</name>
<accession>A0ABX2ZDI5</accession>
<evidence type="ECO:0000313" key="3">
    <source>
        <dbReference type="Proteomes" id="UP000094974"/>
    </source>
</evidence>
<evidence type="ECO:0000313" key="2">
    <source>
        <dbReference type="EMBL" id="ODA08242.1"/>
    </source>
</evidence>
<dbReference type="InterPro" id="IPR023387">
    <property type="entry name" value="DUF1653-like_dom"/>
</dbReference>
<dbReference type="Proteomes" id="UP000094974">
    <property type="component" value="Unassembled WGS sequence"/>
</dbReference>
<gene>
    <name evidence="2" type="ORF">A7312_27945</name>
</gene>
<protein>
    <recommendedName>
        <fullName evidence="1">DUF1653 domain-containing protein</fullName>
    </recommendedName>
</protein>
<dbReference type="Pfam" id="PF07866">
    <property type="entry name" value="DUF1653"/>
    <property type="match status" value="1"/>
</dbReference>
<dbReference type="Gene3D" id="2.30.30.320">
    <property type="entry name" value="DUF1653-like domain"/>
    <property type="match status" value="1"/>
</dbReference>
<organism evidence="2 3">
    <name type="scientific">Paenibacillus polymyxa</name>
    <name type="common">Bacillus polymyxa</name>
    <dbReference type="NCBI Taxonomy" id="1406"/>
    <lineage>
        <taxon>Bacteria</taxon>
        <taxon>Bacillati</taxon>
        <taxon>Bacillota</taxon>
        <taxon>Bacilli</taxon>
        <taxon>Bacillales</taxon>
        <taxon>Paenibacillaceae</taxon>
        <taxon>Paenibacillus</taxon>
    </lineage>
</organism>
<sequence length="79" mass="9339">MDMIYEVTKGARYKHYKGNYYTIVSMATHTETMDGLVIYKDKNNNIWARPVEMFFGYTDDGVKRFVLIDEEEEANEDIN</sequence>
<comment type="caution">
    <text evidence="2">The sequence shown here is derived from an EMBL/GenBank/DDBJ whole genome shotgun (WGS) entry which is preliminary data.</text>
</comment>
<keyword evidence="3" id="KW-1185">Reference proteome</keyword>
<feature type="domain" description="DUF1653" evidence="1">
    <location>
        <begin position="12"/>
        <end position="65"/>
    </location>
</feature>
<reference evidence="3" key="1">
    <citation type="submission" date="2016-05" db="EMBL/GenBank/DDBJ databases">
        <title>Whole genome shotgun sequencing of cultured foodborne pathogen.</title>
        <authorList>
            <person name="Zheng J."/>
            <person name="Timme R."/>
            <person name="Allard M."/>
            <person name="Strain E."/>
            <person name="Luo Y."/>
            <person name="Brown E."/>
        </authorList>
    </citation>
    <scope>NUCLEOTIDE SEQUENCE [LARGE SCALE GENOMIC DNA]</scope>
    <source>
        <strain evidence="3">CFSAN034343</strain>
    </source>
</reference>